<accession>A0ABY3R3A0</accession>
<dbReference type="Proteomes" id="UP001431010">
    <property type="component" value="Chromosome"/>
</dbReference>
<evidence type="ECO:0000313" key="3">
    <source>
        <dbReference type="Proteomes" id="UP001431010"/>
    </source>
</evidence>
<proteinExistence type="predicted"/>
<dbReference type="RefSeq" id="WP_231317529.1">
    <property type="nucleotide sequence ID" value="NZ_CP088156.1"/>
</dbReference>
<keyword evidence="3" id="KW-1185">Reference proteome</keyword>
<dbReference type="EMBL" id="CP088156">
    <property type="protein sequence ID" value="UFZ01735.1"/>
    <property type="molecule type" value="Genomic_DNA"/>
</dbReference>
<evidence type="ECO:0000256" key="1">
    <source>
        <dbReference type="SAM" id="MobiDB-lite"/>
    </source>
</evidence>
<evidence type="ECO:0008006" key="4">
    <source>
        <dbReference type="Google" id="ProtNLM"/>
    </source>
</evidence>
<name>A0ABY3R3A0_9BRAD</name>
<evidence type="ECO:0000313" key="2">
    <source>
        <dbReference type="EMBL" id="UFZ01735.1"/>
    </source>
</evidence>
<sequence>MPPILPPTRRSGALGNPQTTTVWKGEPVILAVNDGVTMPQTPNGSMILGFQNTSPENNAGKLALTSGAGAPEFFVAPALSLQPQILTRNWQANNLNVTNISANSNTPIWVEAFSPGIGPASTPLPIGQPVPVSQKETLQGVTNPNWMQLSFRFNSSKLAVFGIIGGPQDASGNNAYVVALNSPAGDTEKGTGNAPPPGYYATAGGNAYSLEFNWGSTVVFVAYFGSANVITKMTVVEAPMVTLLSL</sequence>
<gene>
    <name evidence="2" type="ORF">LQG66_20690</name>
</gene>
<feature type="region of interest" description="Disordered" evidence="1">
    <location>
        <begin position="1"/>
        <end position="20"/>
    </location>
</feature>
<reference evidence="2" key="1">
    <citation type="journal article" date="2024" name="Antonie Van Leeuwenhoek">
        <title>Bradyrhizobium ontarionense sp. nov., a novel bacterial symbiont isolated from Aeschynomene indica (Indian jointvetch), harbours photosynthesis, nitrogen fixation and nitrous oxide (N2O) reductase genes.</title>
        <authorList>
            <person name="Bromfield E.S.P."/>
            <person name="Cloutier S."/>
        </authorList>
    </citation>
    <scope>NUCLEOTIDE SEQUENCE</scope>
    <source>
        <strain evidence="2">A19</strain>
    </source>
</reference>
<protein>
    <recommendedName>
        <fullName evidence="4">DUF2793 domain-containing protein</fullName>
    </recommendedName>
</protein>
<organism evidence="2 3">
    <name type="scientific">Bradyrhizobium ontarionense</name>
    <dbReference type="NCBI Taxonomy" id="2898149"/>
    <lineage>
        <taxon>Bacteria</taxon>
        <taxon>Pseudomonadati</taxon>
        <taxon>Pseudomonadota</taxon>
        <taxon>Alphaproteobacteria</taxon>
        <taxon>Hyphomicrobiales</taxon>
        <taxon>Nitrobacteraceae</taxon>
        <taxon>Bradyrhizobium</taxon>
    </lineage>
</organism>